<comment type="caution">
    <text evidence="2">The sequence shown here is derived from an EMBL/GenBank/DDBJ whole genome shotgun (WGS) entry which is preliminary data.</text>
</comment>
<keyword evidence="3" id="KW-1185">Reference proteome</keyword>
<evidence type="ECO:0000313" key="3">
    <source>
        <dbReference type="Proteomes" id="UP000559598"/>
    </source>
</evidence>
<feature type="region of interest" description="Disordered" evidence="1">
    <location>
        <begin position="1"/>
        <end position="45"/>
    </location>
</feature>
<sequence>MRKKRKSPKQLVEQLQKHGVHAELVKRPNWALPQPTEGKAQSPVQ</sequence>
<dbReference type="AlphaFoldDB" id="A0A840DX62"/>
<dbReference type="EMBL" id="JACIDE010000024">
    <property type="protein sequence ID" value="MBB4075057.1"/>
    <property type="molecule type" value="Genomic_DNA"/>
</dbReference>
<reference evidence="2 3" key="1">
    <citation type="submission" date="2020-08" db="EMBL/GenBank/DDBJ databases">
        <title>Genomic Encyclopedia of Type Strains, Phase IV (KMG-IV): sequencing the most valuable type-strain genomes for metagenomic binning, comparative biology and taxonomic classification.</title>
        <authorList>
            <person name="Goeker M."/>
        </authorList>
    </citation>
    <scope>NUCLEOTIDE SEQUENCE [LARGE SCALE GENOMIC DNA]</scope>
    <source>
        <strain evidence="2 3">DSM 17075</strain>
    </source>
</reference>
<dbReference type="RefSeq" id="WP_183185584.1">
    <property type="nucleotide sequence ID" value="NZ_BMNP01000025.1"/>
</dbReference>
<proteinExistence type="predicted"/>
<evidence type="ECO:0000313" key="2">
    <source>
        <dbReference type="EMBL" id="MBB4075057.1"/>
    </source>
</evidence>
<gene>
    <name evidence="2" type="ORF">GGR02_002858</name>
</gene>
<dbReference type="Proteomes" id="UP000559598">
    <property type="component" value="Unassembled WGS sequence"/>
</dbReference>
<evidence type="ECO:0000256" key="1">
    <source>
        <dbReference type="SAM" id="MobiDB-lite"/>
    </source>
</evidence>
<accession>A0A840DX62</accession>
<protein>
    <submittedName>
        <fullName evidence="2">Uncharacterized protein</fullName>
    </submittedName>
</protein>
<organism evidence="2 3">
    <name type="scientific">Anoxybacteroides voinovskiense</name>
    <dbReference type="NCBI Taxonomy" id="230470"/>
    <lineage>
        <taxon>Bacteria</taxon>
        <taxon>Bacillati</taxon>
        <taxon>Bacillota</taxon>
        <taxon>Bacilli</taxon>
        <taxon>Bacillales</taxon>
        <taxon>Anoxybacillaceae</taxon>
        <taxon>Anoxybacteroides</taxon>
    </lineage>
</organism>
<name>A0A840DX62_9BACL</name>